<feature type="repeat" description="TPR" evidence="1">
    <location>
        <begin position="219"/>
        <end position="252"/>
    </location>
</feature>
<dbReference type="SUPFAM" id="SSF48452">
    <property type="entry name" value="TPR-like"/>
    <property type="match status" value="2"/>
</dbReference>
<organism evidence="3 4">
    <name type="scientific">Flavobacterium chuncheonense</name>
    <dbReference type="NCBI Taxonomy" id="2026653"/>
    <lineage>
        <taxon>Bacteria</taxon>
        <taxon>Pseudomonadati</taxon>
        <taxon>Bacteroidota</taxon>
        <taxon>Flavobacteriia</taxon>
        <taxon>Flavobacteriales</taxon>
        <taxon>Flavobacteriaceae</taxon>
        <taxon>Flavobacterium</taxon>
    </lineage>
</organism>
<evidence type="ECO:0000313" key="3">
    <source>
        <dbReference type="EMBL" id="MFD2892681.1"/>
    </source>
</evidence>
<gene>
    <name evidence="3" type="ORF">ACFS5J_11735</name>
</gene>
<keyword evidence="1" id="KW-0802">TPR repeat</keyword>
<dbReference type="PROSITE" id="PS50005">
    <property type="entry name" value="TPR"/>
    <property type="match status" value="1"/>
</dbReference>
<protein>
    <submittedName>
        <fullName evidence="3">Tetratricopeptide repeat protein</fullName>
    </submittedName>
</protein>
<dbReference type="InterPro" id="IPR011990">
    <property type="entry name" value="TPR-like_helical_dom_sf"/>
</dbReference>
<dbReference type="Pfam" id="PF13374">
    <property type="entry name" value="TPR_10"/>
    <property type="match status" value="1"/>
</dbReference>
<dbReference type="SMART" id="SM00028">
    <property type="entry name" value="TPR"/>
    <property type="match status" value="3"/>
</dbReference>
<dbReference type="RefSeq" id="WP_379812389.1">
    <property type="nucleotide sequence ID" value="NZ_JBHUPC010000017.1"/>
</dbReference>
<feature type="chain" id="PRO_5047423703" evidence="2">
    <location>
        <begin position="26"/>
        <end position="436"/>
    </location>
</feature>
<dbReference type="InterPro" id="IPR019734">
    <property type="entry name" value="TPR_rpt"/>
</dbReference>
<keyword evidence="4" id="KW-1185">Reference proteome</keyword>
<name>A0ABW5YNM6_9FLAO</name>
<accession>A0ABW5YNM6</accession>
<evidence type="ECO:0000256" key="1">
    <source>
        <dbReference type="PROSITE-ProRule" id="PRU00339"/>
    </source>
</evidence>
<sequence length="436" mass="51052">MNTYKLYTSLMVLFLAIVLSCNSYQKNKNNKITHKEDYENYLQINTNKVLSKIEDDIDFWTKKYKDAPNQLTYLIKLSGLYSQQFDITGNIDDLYTAEKMLLDCNNRLKGTNASIQRSIAKNYISQHRFKEALKHLQQAFVLGENKKGTLKMLFDVHMELGNYEKAKKLLTDIQDFKDFDYLIRLAKWNDHIGNLEDAINVMEKAMVMVEESNNKYLKTWIYSNLADFYGHAGRINDSYEYYLKTLALDANNMYALKGIAWIAFSHERNVEEALEILSYIELKHPVPDIYLLKAEINEYAENQQAKQQALNSYFRELEKNNYGEMYNSYNALLFAETPGDMRKALQIAKREIENRPTANSYDLLAWTYYNMGEFEDAYAIAKKYTLNKSHEPLIVYHNQLILKANNKLSQENSKKRDLVESIFELGPNFENQIKSL</sequence>
<dbReference type="EMBL" id="JBHUPC010000017">
    <property type="protein sequence ID" value="MFD2892681.1"/>
    <property type="molecule type" value="Genomic_DNA"/>
</dbReference>
<dbReference type="Gene3D" id="1.25.40.10">
    <property type="entry name" value="Tetratricopeptide repeat domain"/>
    <property type="match status" value="2"/>
</dbReference>
<dbReference type="Proteomes" id="UP001597534">
    <property type="component" value="Unassembled WGS sequence"/>
</dbReference>
<evidence type="ECO:0000313" key="4">
    <source>
        <dbReference type="Proteomes" id="UP001597534"/>
    </source>
</evidence>
<comment type="caution">
    <text evidence="3">The sequence shown here is derived from an EMBL/GenBank/DDBJ whole genome shotgun (WGS) entry which is preliminary data.</text>
</comment>
<feature type="signal peptide" evidence="2">
    <location>
        <begin position="1"/>
        <end position="25"/>
    </location>
</feature>
<dbReference type="PROSITE" id="PS51257">
    <property type="entry name" value="PROKAR_LIPOPROTEIN"/>
    <property type="match status" value="1"/>
</dbReference>
<proteinExistence type="predicted"/>
<keyword evidence="2" id="KW-0732">Signal</keyword>
<evidence type="ECO:0000256" key="2">
    <source>
        <dbReference type="SAM" id="SignalP"/>
    </source>
</evidence>
<reference evidence="4" key="1">
    <citation type="journal article" date="2019" name="Int. J. Syst. Evol. Microbiol.">
        <title>The Global Catalogue of Microorganisms (GCM) 10K type strain sequencing project: providing services to taxonomists for standard genome sequencing and annotation.</title>
        <authorList>
            <consortium name="The Broad Institute Genomics Platform"/>
            <consortium name="The Broad Institute Genome Sequencing Center for Infectious Disease"/>
            <person name="Wu L."/>
            <person name="Ma J."/>
        </authorList>
    </citation>
    <scope>NUCLEOTIDE SEQUENCE [LARGE SCALE GENOMIC DNA]</scope>
    <source>
        <strain evidence="4">KCTC 22671</strain>
    </source>
</reference>